<feature type="domain" description="AIG1-type G" evidence="3">
    <location>
        <begin position="130"/>
        <end position="293"/>
    </location>
</feature>
<evidence type="ECO:0000256" key="1">
    <source>
        <dbReference type="ARBA" id="ARBA00008535"/>
    </source>
</evidence>
<dbReference type="InterPro" id="IPR027417">
    <property type="entry name" value="P-loop_NTPase"/>
</dbReference>
<keyword evidence="5" id="KW-1185">Reference proteome</keyword>
<evidence type="ECO:0000256" key="2">
    <source>
        <dbReference type="ARBA" id="ARBA00022741"/>
    </source>
</evidence>
<sequence length="381" mass="42745">MRQLRTIVCVPFQRLKEAKRDLGNLKRRLLGKQFCRGTSNKFLDFGKTSVKAGTDALRSYTKSGTDAIMSYIKSKTVTTGTYMVPLSGVDRNKNVVGKPLKIAIFGKRNIDNLSVVRSVKQLVLGSEFQTKDAVDSHDSSYAAFSFLGRELNLVVAPWLQDKDLSETTAGEVTIFVLNSLPGLSSLILTLNLNDLHEVPYIVRYYEAVFGKSVVDYSILAFICDCEDANESRLKHALKELKDIIKAYKSRVVVISQGKKDNKSALQIIKHNDAIMKNNDGKYFRNDTFEKVEEIVRGVLLSPSKAANPGIKRKSRVSRFRTRGADVYIVRLLHQIRQKQLSIKRLILNNTGWTNNIARQLLPVIIGLILKSLISGNISFGF</sequence>
<dbReference type="EMBL" id="JAEAOA010002211">
    <property type="protein sequence ID" value="KAK3594796.1"/>
    <property type="molecule type" value="Genomic_DNA"/>
</dbReference>
<dbReference type="GO" id="GO:0005525">
    <property type="term" value="F:GTP binding"/>
    <property type="evidence" value="ECO:0007669"/>
    <property type="project" value="InterPro"/>
</dbReference>
<dbReference type="InterPro" id="IPR006703">
    <property type="entry name" value="G_AIG1"/>
</dbReference>
<dbReference type="Pfam" id="PF04548">
    <property type="entry name" value="AIG1"/>
    <property type="match status" value="1"/>
</dbReference>
<reference evidence="4" key="3">
    <citation type="submission" date="2023-05" db="EMBL/GenBank/DDBJ databases">
        <authorList>
            <person name="Smith C.H."/>
        </authorList>
    </citation>
    <scope>NUCLEOTIDE SEQUENCE</scope>
    <source>
        <strain evidence="4">CHS0354</strain>
        <tissue evidence="4">Mantle</tissue>
    </source>
</reference>
<comment type="caution">
    <text evidence="4">The sequence shown here is derived from an EMBL/GenBank/DDBJ whole genome shotgun (WGS) entry which is preliminary data.</text>
</comment>
<organism evidence="4 5">
    <name type="scientific">Potamilus streckersoni</name>
    <dbReference type="NCBI Taxonomy" id="2493646"/>
    <lineage>
        <taxon>Eukaryota</taxon>
        <taxon>Metazoa</taxon>
        <taxon>Spiralia</taxon>
        <taxon>Lophotrochozoa</taxon>
        <taxon>Mollusca</taxon>
        <taxon>Bivalvia</taxon>
        <taxon>Autobranchia</taxon>
        <taxon>Heteroconchia</taxon>
        <taxon>Palaeoheterodonta</taxon>
        <taxon>Unionida</taxon>
        <taxon>Unionoidea</taxon>
        <taxon>Unionidae</taxon>
        <taxon>Ambleminae</taxon>
        <taxon>Lampsilini</taxon>
        <taxon>Potamilus</taxon>
    </lineage>
</organism>
<dbReference type="Gene3D" id="3.40.50.300">
    <property type="entry name" value="P-loop containing nucleotide triphosphate hydrolases"/>
    <property type="match status" value="1"/>
</dbReference>
<protein>
    <recommendedName>
        <fullName evidence="3">AIG1-type G domain-containing protein</fullName>
    </recommendedName>
</protein>
<evidence type="ECO:0000259" key="3">
    <source>
        <dbReference type="Pfam" id="PF04548"/>
    </source>
</evidence>
<name>A0AAE0VYH4_9BIVA</name>
<gene>
    <name evidence="4" type="ORF">CHS0354_037803</name>
</gene>
<evidence type="ECO:0000313" key="4">
    <source>
        <dbReference type="EMBL" id="KAK3594796.1"/>
    </source>
</evidence>
<keyword evidence="2" id="KW-0547">Nucleotide-binding</keyword>
<dbReference type="Proteomes" id="UP001195483">
    <property type="component" value="Unassembled WGS sequence"/>
</dbReference>
<proteinExistence type="inferred from homology"/>
<reference evidence="4" key="1">
    <citation type="journal article" date="2021" name="Genome Biol. Evol.">
        <title>A High-Quality Reference Genome for a Parasitic Bivalve with Doubly Uniparental Inheritance (Bivalvia: Unionida).</title>
        <authorList>
            <person name="Smith C.H."/>
        </authorList>
    </citation>
    <scope>NUCLEOTIDE SEQUENCE</scope>
    <source>
        <strain evidence="4">CHS0354</strain>
    </source>
</reference>
<evidence type="ECO:0000313" key="5">
    <source>
        <dbReference type="Proteomes" id="UP001195483"/>
    </source>
</evidence>
<comment type="similarity">
    <text evidence="1">Belongs to the TRAFAC class TrmE-Era-EngA-EngB-Septin-like GTPase superfamily. AIG1/Toc34/Toc159-like paraseptin GTPase family. IAN subfamily.</text>
</comment>
<dbReference type="AlphaFoldDB" id="A0AAE0VYH4"/>
<accession>A0AAE0VYH4</accession>
<reference evidence="4" key="2">
    <citation type="journal article" date="2021" name="Genome Biol. Evol.">
        <title>Developing a high-quality reference genome for a parasitic bivalve with doubly uniparental inheritance (Bivalvia: Unionida).</title>
        <authorList>
            <person name="Smith C.H."/>
        </authorList>
    </citation>
    <scope>NUCLEOTIDE SEQUENCE</scope>
    <source>
        <strain evidence="4">CHS0354</strain>
        <tissue evidence="4">Mantle</tissue>
    </source>
</reference>